<reference evidence="5 6" key="1">
    <citation type="submission" date="2015-10" db="EMBL/GenBank/DDBJ databases">
        <title>Erysipelothrix larvae sp. LV19 isolated from the larval gut of the rhinoceros beetle, Trypoxylus dichotomus.</title>
        <authorList>
            <person name="Lim S."/>
            <person name="Kim B.-C."/>
        </authorList>
    </citation>
    <scope>NUCLEOTIDE SEQUENCE [LARGE SCALE GENOMIC DNA]</scope>
    <source>
        <strain evidence="5 6">LV19</strain>
    </source>
</reference>
<keyword evidence="1" id="KW-0805">Transcription regulation</keyword>
<protein>
    <recommendedName>
        <fullName evidence="4">HTH lacI-type domain-containing protein</fullName>
    </recommendedName>
</protein>
<gene>
    <name evidence="5" type="ORF">AOC36_08250</name>
</gene>
<dbReference type="PROSITE" id="PS50932">
    <property type="entry name" value="HTH_LACI_2"/>
    <property type="match status" value="1"/>
</dbReference>
<keyword evidence="6" id="KW-1185">Reference proteome</keyword>
<dbReference type="InterPro" id="IPR001761">
    <property type="entry name" value="Peripla_BP/Lac1_sug-bd_dom"/>
</dbReference>
<dbReference type="InterPro" id="IPR000843">
    <property type="entry name" value="HTH_LacI"/>
</dbReference>
<dbReference type="EMBL" id="CP013213">
    <property type="protein sequence ID" value="AMC93976.1"/>
    <property type="molecule type" value="Genomic_DNA"/>
</dbReference>
<dbReference type="PROSITE" id="PS00356">
    <property type="entry name" value="HTH_LACI_1"/>
    <property type="match status" value="1"/>
</dbReference>
<dbReference type="CDD" id="cd01392">
    <property type="entry name" value="HTH_LacI"/>
    <property type="match status" value="1"/>
</dbReference>
<dbReference type="KEGG" id="erl:AOC36_08250"/>
<dbReference type="InterPro" id="IPR010982">
    <property type="entry name" value="Lambda_DNA-bd_dom_sf"/>
</dbReference>
<dbReference type="PANTHER" id="PTHR30146:SF109">
    <property type="entry name" value="HTH-TYPE TRANSCRIPTIONAL REGULATOR GALS"/>
    <property type="match status" value="1"/>
</dbReference>
<evidence type="ECO:0000313" key="6">
    <source>
        <dbReference type="Proteomes" id="UP000063781"/>
    </source>
</evidence>
<keyword evidence="2" id="KW-0238">DNA-binding</keyword>
<dbReference type="OrthoDB" id="1639518at2"/>
<dbReference type="Gene3D" id="1.10.260.40">
    <property type="entry name" value="lambda repressor-like DNA-binding domains"/>
    <property type="match status" value="1"/>
</dbReference>
<evidence type="ECO:0000259" key="4">
    <source>
        <dbReference type="PROSITE" id="PS50932"/>
    </source>
</evidence>
<sequence>MKEKLTIKDIAELADVSTATVSRVMSGKDKVKEETREHVLKIIAQHGYELQKRSQLSDQESKTILVCVTELKNPFNVPIFDGIQNSAKKNGYDVLILQTKDIYMDFSDFESVLKSQRFVGVIFVSTLNQHQLRDITDQLSHRTPIVLCSEFIEDSNVPYVGINDLDAMHKATNYLLSVGRKNIYFINSQLNRNYARKREQGFRLAMSQAGLSINEDYIVRLSSVTHALAYAATLHILDQNPRPDAILCVSDMFAIGALKACQKRNLRVPEDVAIVGFDNIEITTMVQPSITTIEQPSYQIGYQASELLIEKIHFPSVSPKQIILDTELIIRDSTPININKGGI</sequence>
<dbReference type="GO" id="GO:0003700">
    <property type="term" value="F:DNA-binding transcription factor activity"/>
    <property type="evidence" value="ECO:0007669"/>
    <property type="project" value="TreeGrafter"/>
</dbReference>
<dbReference type="Proteomes" id="UP000063781">
    <property type="component" value="Chromosome"/>
</dbReference>
<dbReference type="Gene3D" id="3.40.50.2300">
    <property type="match status" value="2"/>
</dbReference>
<dbReference type="SUPFAM" id="SSF53822">
    <property type="entry name" value="Periplasmic binding protein-like I"/>
    <property type="match status" value="1"/>
</dbReference>
<dbReference type="RefSeq" id="WP_067633265.1">
    <property type="nucleotide sequence ID" value="NZ_CP013213.1"/>
</dbReference>
<dbReference type="SMART" id="SM00354">
    <property type="entry name" value="HTH_LACI"/>
    <property type="match status" value="1"/>
</dbReference>
<evidence type="ECO:0000256" key="2">
    <source>
        <dbReference type="ARBA" id="ARBA00023125"/>
    </source>
</evidence>
<dbReference type="Pfam" id="PF00532">
    <property type="entry name" value="Peripla_BP_1"/>
    <property type="match status" value="1"/>
</dbReference>
<proteinExistence type="predicted"/>
<dbReference type="GO" id="GO:0000976">
    <property type="term" value="F:transcription cis-regulatory region binding"/>
    <property type="evidence" value="ECO:0007669"/>
    <property type="project" value="TreeGrafter"/>
</dbReference>
<accession>A0A109UHC8</accession>
<dbReference type="InterPro" id="IPR028082">
    <property type="entry name" value="Peripla_BP_I"/>
</dbReference>
<dbReference type="SUPFAM" id="SSF47413">
    <property type="entry name" value="lambda repressor-like DNA-binding domains"/>
    <property type="match status" value="1"/>
</dbReference>
<evidence type="ECO:0000256" key="3">
    <source>
        <dbReference type="ARBA" id="ARBA00023163"/>
    </source>
</evidence>
<organism evidence="5 6">
    <name type="scientific">Erysipelothrix larvae</name>
    <dbReference type="NCBI Taxonomy" id="1514105"/>
    <lineage>
        <taxon>Bacteria</taxon>
        <taxon>Bacillati</taxon>
        <taxon>Bacillota</taxon>
        <taxon>Erysipelotrichia</taxon>
        <taxon>Erysipelotrichales</taxon>
        <taxon>Erysipelotrichaceae</taxon>
        <taxon>Erysipelothrix</taxon>
    </lineage>
</organism>
<evidence type="ECO:0000256" key="1">
    <source>
        <dbReference type="ARBA" id="ARBA00023015"/>
    </source>
</evidence>
<dbReference type="PANTHER" id="PTHR30146">
    <property type="entry name" value="LACI-RELATED TRANSCRIPTIONAL REPRESSOR"/>
    <property type="match status" value="1"/>
</dbReference>
<dbReference type="STRING" id="1514105.AOC36_08250"/>
<dbReference type="Pfam" id="PF00356">
    <property type="entry name" value="LacI"/>
    <property type="match status" value="1"/>
</dbReference>
<name>A0A109UHC8_9FIRM</name>
<keyword evidence="3" id="KW-0804">Transcription</keyword>
<feature type="domain" description="HTH lacI-type" evidence="4">
    <location>
        <begin position="5"/>
        <end position="48"/>
    </location>
</feature>
<dbReference type="AlphaFoldDB" id="A0A109UHC8"/>
<dbReference type="CDD" id="cd06284">
    <property type="entry name" value="PBP1_LacI-like"/>
    <property type="match status" value="1"/>
</dbReference>
<evidence type="ECO:0000313" key="5">
    <source>
        <dbReference type="EMBL" id="AMC93976.1"/>
    </source>
</evidence>